<organism evidence="11 12">
    <name type="scientific">Alkalimonas delamerensis</name>
    <dbReference type="NCBI Taxonomy" id="265981"/>
    <lineage>
        <taxon>Bacteria</taxon>
        <taxon>Pseudomonadati</taxon>
        <taxon>Pseudomonadota</taxon>
        <taxon>Gammaproteobacteria</taxon>
        <taxon>Alkalimonas</taxon>
    </lineage>
</organism>
<comment type="similarity">
    <text evidence="9">Belongs to the SUA5 family. TsaC subfamily.</text>
</comment>
<evidence type="ECO:0000256" key="8">
    <source>
        <dbReference type="ARBA" id="ARBA00048366"/>
    </source>
</evidence>
<reference evidence="11 12" key="1">
    <citation type="submission" date="2023-08" db="EMBL/GenBank/DDBJ databases">
        <authorList>
            <person name="Joshi A."/>
            <person name="Thite S."/>
        </authorList>
    </citation>
    <scope>NUCLEOTIDE SEQUENCE [LARGE SCALE GENOMIC DNA]</scope>
    <source>
        <strain evidence="11 12">1E1</strain>
    </source>
</reference>
<keyword evidence="3 9" id="KW-0808">Transferase</keyword>
<dbReference type="Proteomes" id="UP001236258">
    <property type="component" value="Unassembled WGS sequence"/>
</dbReference>
<evidence type="ECO:0000256" key="9">
    <source>
        <dbReference type="HAMAP-Rule" id="MF_01852"/>
    </source>
</evidence>
<evidence type="ECO:0000256" key="1">
    <source>
        <dbReference type="ARBA" id="ARBA00004496"/>
    </source>
</evidence>
<evidence type="ECO:0000256" key="3">
    <source>
        <dbReference type="ARBA" id="ARBA00022679"/>
    </source>
</evidence>
<evidence type="ECO:0000256" key="4">
    <source>
        <dbReference type="ARBA" id="ARBA00022694"/>
    </source>
</evidence>
<dbReference type="PANTHER" id="PTHR17490:SF18">
    <property type="entry name" value="THREONYLCARBAMOYL-AMP SYNTHASE"/>
    <property type="match status" value="1"/>
</dbReference>
<proteinExistence type="inferred from homology"/>
<comment type="caution">
    <text evidence="11">The sequence shown here is derived from an EMBL/GenBank/DDBJ whole genome shotgun (WGS) entry which is preliminary data.</text>
</comment>
<dbReference type="InterPro" id="IPR050156">
    <property type="entry name" value="TC-AMP_synthase_SUA5"/>
</dbReference>
<evidence type="ECO:0000256" key="6">
    <source>
        <dbReference type="ARBA" id="ARBA00022741"/>
    </source>
</evidence>
<dbReference type="GO" id="GO:0061710">
    <property type="term" value="F:L-threonylcarbamoyladenylate synthase"/>
    <property type="evidence" value="ECO:0007669"/>
    <property type="project" value="UniProtKB-EC"/>
</dbReference>
<dbReference type="InterPro" id="IPR006070">
    <property type="entry name" value="Sua5-like_dom"/>
</dbReference>
<dbReference type="InterPro" id="IPR023535">
    <property type="entry name" value="TC-AMP_synthase"/>
</dbReference>
<dbReference type="PANTHER" id="PTHR17490">
    <property type="entry name" value="SUA5"/>
    <property type="match status" value="1"/>
</dbReference>
<keyword evidence="2 9" id="KW-0963">Cytoplasm</keyword>
<keyword evidence="4 9" id="KW-0819">tRNA processing</keyword>
<keyword evidence="6 9" id="KW-0547">Nucleotide-binding</keyword>
<keyword evidence="12" id="KW-1185">Reference proteome</keyword>
<dbReference type="Pfam" id="PF01300">
    <property type="entry name" value="Sua5_yciO_yrdC"/>
    <property type="match status" value="1"/>
</dbReference>
<comment type="subcellular location">
    <subcellularLocation>
        <location evidence="1 9">Cytoplasm</location>
    </subcellularLocation>
</comment>
<dbReference type="SUPFAM" id="SSF55821">
    <property type="entry name" value="YrdC/RibB"/>
    <property type="match status" value="1"/>
</dbReference>
<comment type="function">
    <text evidence="9">Required for the formation of a threonylcarbamoyl group on adenosine at position 37 (t(6)A37) in tRNAs that read codons beginning with adenine. Catalyzes the conversion of L-threonine, HCO(3)(-)/CO(2) and ATP to give threonylcarbamoyl-AMP (TC-AMP) as the acyladenylate intermediate, with the release of diphosphate.</text>
</comment>
<dbReference type="InterPro" id="IPR017945">
    <property type="entry name" value="DHBP_synth_RibB-like_a/b_dom"/>
</dbReference>
<name>A0ABT9GTB6_9GAMM</name>
<dbReference type="Gene3D" id="3.90.870.10">
    <property type="entry name" value="DHBP synthase"/>
    <property type="match status" value="1"/>
</dbReference>
<protein>
    <recommendedName>
        <fullName evidence="9">Threonylcarbamoyl-AMP synthase</fullName>
        <shortName evidence="9">TC-AMP synthase</shortName>
        <ecNumber evidence="9">2.7.7.87</ecNumber>
    </recommendedName>
    <alternativeName>
        <fullName evidence="9">L-threonylcarbamoyladenylate synthase</fullName>
    </alternativeName>
    <alternativeName>
        <fullName evidence="9">t(6)A37 threonylcarbamoyladenosine biosynthesis protein TsaC</fullName>
    </alternativeName>
    <alternativeName>
        <fullName evidence="9">tRNA threonylcarbamoyladenosine biosynthesis protein TsaC</fullName>
    </alternativeName>
</protein>
<comment type="catalytic activity">
    <reaction evidence="8 9">
        <text>L-threonine + hydrogencarbonate + ATP = L-threonylcarbamoyladenylate + diphosphate + H2O</text>
        <dbReference type="Rhea" id="RHEA:36407"/>
        <dbReference type="ChEBI" id="CHEBI:15377"/>
        <dbReference type="ChEBI" id="CHEBI:17544"/>
        <dbReference type="ChEBI" id="CHEBI:30616"/>
        <dbReference type="ChEBI" id="CHEBI:33019"/>
        <dbReference type="ChEBI" id="CHEBI:57926"/>
        <dbReference type="ChEBI" id="CHEBI:73682"/>
        <dbReference type="EC" id="2.7.7.87"/>
    </reaction>
</comment>
<dbReference type="EC" id="2.7.7.87" evidence="9"/>
<evidence type="ECO:0000313" key="11">
    <source>
        <dbReference type="EMBL" id="MDP4530221.1"/>
    </source>
</evidence>
<dbReference type="EMBL" id="JAUZVY010000006">
    <property type="protein sequence ID" value="MDP4530221.1"/>
    <property type="molecule type" value="Genomic_DNA"/>
</dbReference>
<feature type="domain" description="YrdC-like" evidence="10">
    <location>
        <begin position="4"/>
        <end position="187"/>
    </location>
</feature>
<dbReference type="PROSITE" id="PS51163">
    <property type="entry name" value="YRDC"/>
    <property type="match status" value="1"/>
</dbReference>
<keyword evidence="7 9" id="KW-0067">ATP-binding</keyword>
<sequence>MAEIVSTQAAAELVQAGEVIAYPTEAVYGLGCDPQNEAAVMRLLAIKQRPVEKGLILIAADYSQLLPYIDDAAIPLERRAEIFSSWPGHISWVLPASAQAPAWITGQHSSIAVRVSTHPVVRALCQALAMPLVSTSANRAGEPALTDSAEVLRQLGGDIAALVAGDLGGAAQPSQIRDAISGQVLRS</sequence>
<dbReference type="NCBIfam" id="TIGR00057">
    <property type="entry name" value="L-threonylcarbamoyladenylate synthase"/>
    <property type="match status" value="1"/>
</dbReference>
<evidence type="ECO:0000256" key="2">
    <source>
        <dbReference type="ARBA" id="ARBA00022490"/>
    </source>
</evidence>
<evidence type="ECO:0000256" key="5">
    <source>
        <dbReference type="ARBA" id="ARBA00022695"/>
    </source>
</evidence>
<dbReference type="HAMAP" id="MF_01852">
    <property type="entry name" value="TsaC"/>
    <property type="match status" value="1"/>
</dbReference>
<keyword evidence="5 9" id="KW-0548">Nucleotidyltransferase</keyword>
<dbReference type="RefSeq" id="WP_305946248.1">
    <property type="nucleotide sequence ID" value="NZ_JAUZVY010000006.1"/>
</dbReference>
<gene>
    <name evidence="9" type="primary">tsaC</name>
    <name evidence="11" type="ORF">Q3O59_14420</name>
</gene>
<accession>A0ABT9GTB6</accession>
<evidence type="ECO:0000313" key="12">
    <source>
        <dbReference type="Proteomes" id="UP001236258"/>
    </source>
</evidence>
<evidence type="ECO:0000256" key="7">
    <source>
        <dbReference type="ARBA" id="ARBA00022840"/>
    </source>
</evidence>
<evidence type="ECO:0000259" key="10">
    <source>
        <dbReference type="PROSITE" id="PS51163"/>
    </source>
</evidence>